<evidence type="ECO:0000313" key="1">
    <source>
        <dbReference type="EMBL" id="VWQ32679.1"/>
    </source>
</evidence>
<protein>
    <submittedName>
        <fullName evidence="1">Uncharacterized protein</fullName>
    </submittedName>
</protein>
<proteinExistence type="predicted"/>
<gene>
    <name evidence="1" type="ORF">BIFLH23_00185</name>
</gene>
<sequence length="39" mass="4633">MTQDITPEVCNLPPEMAAFFMAGNIPEKRRLYVVFHFRY</sequence>
<comment type="caution">
    <text evidence="1">The sequence shown here is derived from an EMBL/GenBank/DDBJ whole genome shotgun (WGS) entry which is preliminary data.</text>
</comment>
<name>A0A8U0L827_BIFLI</name>
<dbReference type="Proteomes" id="UP000494246">
    <property type="component" value="Unassembled WGS sequence"/>
</dbReference>
<dbReference type="AlphaFoldDB" id="A0A8U0L827"/>
<accession>A0A8U0L827</accession>
<reference evidence="1 2" key="1">
    <citation type="submission" date="2019-10" db="EMBL/GenBank/DDBJ databases">
        <authorList>
            <consortium name="Melissa Lawson"/>
            <person name="O'neill I."/>
        </authorList>
    </citation>
    <scope>NUCLEOTIDE SEQUENCE [LARGE SCALE GENOMIC DNA]</scope>
    <source>
        <strain evidence="1">LH_23</strain>
    </source>
</reference>
<dbReference type="EMBL" id="CABWKH010000001">
    <property type="protein sequence ID" value="VWQ32679.1"/>
    <property type="molecule type" value="Genomic_DNA"/>
</dbReference>
<evidence type="ECO:0000313" key="2">
    <source>
        <dbReference type="Proteomes" id="UP000494246"/>
    </source>
</evidence>
<organism evidence="1 2">
    <name type="scientific">Bifidobacterium longum subsp. infantis</name>
    <dbReference type="NCBI Taxonomy" id="1682"/>
    <lineage>
        <taxon>Bacteria</taxon>
        <taxon>Bacillati</taxon>
        <taxon>Actinomycetota</taxon>
        <taxon>Actinomycetes</taxon>
        <taxon>Bifidobacteriales</taxon>
        <taxon>Bifidobacteriaceae</taxon>
        <taxon>Bifidobacterium</taxon>
    </lineage>
</organism>